<comment type="subcellular location">
    <subcellularLocation>
        <location evidence="2">Mitochondrion membrane</location>
        <topology evidence="2">Single-pass membrane protein</topology>
    </subcellularLocation>
</comment>
<dbReference type="PANTHER" id="PTHR15642">
    <property type="entry name" value="CYTOCHROME C OXIDASE ASSEMBLY FACTOR 3, MITOCHONDRIAL"/>
    <property type="match status" value="1"/>
</dbReference>
<keyword evidence="5 9" id="KW-0812">Transmembrane</keyword>
<evidence type="ECO:0000256" key="6">
    <source>
        <dbReference type="ARBA" id="ARBA00022989"/>
    </source>
</evidence>
<evidence type="ECO:0000256" key="9">
    <source>
        <dbReference type="RuleBase" id="RU367056"/>
    </source>
</evidence>
<feature type="domain" description="Cytochrome c oxidase assembly factor 3 mitochondrial coiled-coil" evidence="10">
    <location>
        <begin position="21"/>
        <end position="61"/>
    </location>
</feature>
<evidence type="ECO:0000256" key="5">
    <source>
        <dbReference type="ARBA" id="ARBA00022692"/>
    </source>
</evidence>
<comment type="function">
    <text evidence="1 9">Required for assembly of cytochrome c oxidase (complex IV).</text>
</comment>
<name>A0AAN6Y9R7_9PEZI</name>
<evidence type="ECO:0000313" key="12">
    <source>
        <dbReference type="Proteomes" id="UP001301769"/>
    </source>
</evidence>
<protein>
    <recommendedName>
        <fullName evidence="9">Cytochrome c oxidase assembly factor 3</fullName>
    </recommendedName>
</protein>
<accession>A0AAN6Y9R7</accession>
<sequence length="81" mass="8917">MSGIQQRSGYYDRNHRQSPALIRARKPYLIKNTLLGTGIALFAVGIYAYTLKVVGQDDFEDVKVPDAPVTNTTSLATKSSK</sequence>
<comment type="caution">
    <text evidence="11">The sequence shown here is derived from an EMBL/GenBank/DDBJ whole genome shotgun (WGS) entry which is preliminary data.</text>
</comment>
<evidence type="ECO:0000256" key="2">
    <source>
        <dbReference type="ARBA" id="ARBA00004304"/>
    </source>
</evidence>
<dbReference type="AlphaFoldDB" id="A0AAN6Y9R7"/>
<evidence type="ECO:0000256" key="8">
    <source>
        <dbReference type="ARBA" id="ARBA00023136"/>
    </source>
</evidence>
<reference evidence="11" key="1">
    <citation type="journal article" date="2023" name="Mol. Phylogenet. Evol.">
        <title>Genome-scale phylogeny and comparative genomics of the fungal order Sordariales.</title>
        <authorList>
            <person name="Hensen N."/>
            <person name="Bonometti L."/>
            <person name="Westerberg I."/>
            <person name="Brannstrom I.O."/>
            <person name="Guillou S."/>
            <person name="Cros-Aarteil S."/>
            <person name="Calhoun S."/>
            <person name="Haridas S."/>
            <person name="Kuo A."/>
            <person name="Mondo S."/>
            <person name="Pangilinan J."/>
            <person name="Riley R."/>
            <person name="LaButti K."/>
            <person name="Andreopoulos B."/>
            <person name="Lipzen A."/>
            <person name="Chen C."/>
            <person name="Yan M."/>
            <person name="Daum C."/>
            <person name="Ng V."/>
            <person name="Clum A."/>
            <person name="Steindorff A."/>
            <person name="Ohm R.A."/>
            <person name="Martin F."/>
            <person name="Silar P."/>
            <person name="Natvig D.O."/>
            <person name="Lalanne C."/>
            <person name="Gautier V."/>
            <person name="Ament-Velasquez S.L."/>
            <person name="Kruys A."/>
            <person name="Hutchinson M.I."/>
            <person name="Powell A.J."/>
            <person name="Barry K."/>
            <person name="Miller A.N."/>
            <person name="Grigoriev I.V."/>
            <person name="Debuchy R."/>
            <person name="Gladieux P."/>
            <person name="Hiltunen Thoren M."/>
            <person name="Johannesson H."/>
        </authorList>
    </citation>
    <scope>NUCLEOTIDE SEQUENCE</scope>
    <source>
        <strain evidence="11">PSN293</strain>
    </source>
</reference>
<keyword evidence="12" id="KW-1185">Reference proteome</keyword>
<dbReference type="EMBL" id="MU858082">
    <property type="protein sequence ID" value="KAK4215284.1"/>
    <property type="molecule type" value="Genomic_DNA"/>
</dbReference>
<gene>
    <name evidence="11" type="ORF">QBC37DRAFT_419657</name>
</gene>
<evidence type="ECO:0000313" key="11">
    <source>
        <dbReference type="EMBL" id="KAK4215284.1"/>
    </source>
</evidence>
<keyword evidence="9" id="KW-0999">Mitochondrion inner membrane</keyword>
<evidence type="ECO:0000256" key="1">
    <source>
        <dbReference type="ARBA" id="ARBA00003064"/>
    </source>
</evidence>
<dbReference type="Pfam" id="PF09813">
    <property type="entry name" value="Coa3_cc"/>
    <property type="match status" value="1"/>
</dbReference>
<dbReference type="Proteomes" id="UP001301769">
    <property type="component" value="Unassembled WGS sequence"/>
</dbReference>
<keyword evidence="8 9" id="KW-0472">Membrane</keyword>
<keyword evidence="7 9" id="KW-0496">Mitochondrion</keyword>
<evidence type="ECO:0000259" key="10">
    <source>
        <dbReference type="Pfam" id="PF09813"/>
    </source>
</evidence>
<dbReference type="InterPro" id="IPR041752">
    <property type="entry name" value="Coa3"/>
</dbReference>
<reference evidence="11" key="2">
    <citation type="submission" date="2023-05" db="EMBL/GenBank/DDBJ databases">
        <authorList>
            <consortium name="Lawrence Berkeley National Laboratory"/>
            <person name="Steindorff A."/>
            <person name="Hensen N."/>
            <person name="Bonometti L."/>
            <person name="Westerberg I."/>
            <person name="Brannstrom I.O."/>
            <person name="Guillou S."/>
            <person name="Cros-Aarteil S."/>
            <person name="Calhoun S."/>
            <person name="Haridas S."/>
            <person name="Kuo A."/>
            <person name="Mondo S."/>
            <person name="Pangilinan J."/>
            <person name="Riley R."/>
            <person name="Labutti K."/>
            <person name="Andreopoulos B."/>
            <person name="Lipzen A."/>
            <person name="Chen C."/>
            <person name="Yanf M."/>
            <person name="Daum C."/>
            <person name="Ng V."/>
            <person name="Clum A."/>
            <person name="Ohm R."/>
            <person name="Martin F."/>
            <person name="Silar P."/>
            <person name="Natvig D."/>
            <person name="Lalanne C."/>
            <person name="Gautier V."/>
            <person name="Ament-Velasquez S.L."/>
            <person name="Kruys A."/>
            <person name="Hutchinson M.I."/>
            <person name="Powell A.J."/>
            <person name="Barry K."/>
            <person name="Miller A.N."/>
            <person name="Grigoriev I.V."/>
            <person name="Debuchy R."/>
            <person name="Gladieux P."/>
            <person name="Thoren M.H."/>
            <person name="Johannesson H."/>
        </authorList>
    </citation>
    <scope>NUCLEOTIDE SEQUENCE</scope>
    <source>
        <strain evidence="11">PSN293</strain>
    </source>
</reference>
<dbReference type="GO" id="GO:0033617">
    <property type="term" value="P:mitochondrial respiratory chain complex IV assembly"/>
    <property type="evidence" value="ECO:0007669"/>
    <property type="project" value="UniProtKB-UniRule"/>
</dbReference>
<dbReference type="GO" id="GO:0005743">
    <property type="term" value="C:mitochondrial inner membrane"/>
    <property type="evidence" value="ECO:0007669"/>
    <property type="project" value="UniProtKB-UniRule"/>
</dbReference>
<feature type="transmembrane region" description="Helical" evidence="9">
    <location>
        <begin position="28"/>
        <end position="49"/>
    </location>
</feature>
<organism evidence="11 12">
    <name type="scientific">Rhypophila decipiens</name>
    <dbReference type="NCBI Taxonomy" id="261697"/>
    <lineage>
        <taxon>Eukaryota</taxon>
        <taxon>Fungi</taxon>
        <taxon>Dikarya</taxon>
        <taxon>Ascomycota</taxon>
        <taxon>Pezizomycotina</taxon>
        <taxon>Sordariomycetes</taxon>
        <taxon>Sordariomycetidae</taxon>
        <taxon>Sordariales</taxon>
        <taxon>Naviculisporaceae</taxon>
        <taxon>Rhypophila</taxon>
    </lineage>
</organism>
<evidence type="ECO:0000256" key="3">
    <source>
        <dbReference type="ARBA" id="ARBA00007035"/>
    </source>
</evidence>
<dbReference type="InterPro" id="IPR018628">
    <property type="entry name" value="Coa3_CC"/>
</dbReference>
<keyword evidence="6 9" id="KW-1133">Transmembrane helix</keyword>
<proteinExistence type="inferred from homology"/>
<comment type="subunit">
    <text evidence="4 9">Component of 250-400 kDa complexes called cytochrome oxidase assembly intermediates or COA complexes.</text>
</comment>
<dbReference type="PANTHER" id="PTHR15642:SF3">
    <property type="entry name" value="CYTOCHROME C OXIDASE ASSEMBLY FACTOR 3 HOMOLOG, MITOCHONDRIAL"/>
    <property type="match status" value="1"/>
</dbReference>
<evidence type="ECO:0000256" key="7">
    <source>
        <dbReference type="ARBA" id="ARBA00023128"/>
    </source>
</evidence>
<comment type="similarity">
    <text evidence="3 9">Belongs to the COA3 family.</text>
</comment>
<evidence type="ECO:0000256" key="4">
    <source>
        <dbReference type="ARBA" id="ARBA00011351"/>
    </source>
</evidence>